<dbReference type="AlphaFoldDB" id="A0A645F925"/>
<comment type="caution">
    <text evidence="2">The sequence shown here is derived from an EMBL/GenBank/DDBJ whole genome shotgun (WGS) entry which is preliminary data.</text>
</comment>
<sequence>MEGRFADGFVLIIGSVSVVVHGGEHVPVPVQHRAAGQNPRVVVQVSVEGRRGPTAPVNQKFSHEKEQSQPQRSRQKQAQHRPPFNFPHGGPPLRRLPGSGETPVW</sequence>
<protein>
    <submittedName>
        <fullName evidence="2">Uncharacterized protein</fullName>
    </submittedName>
</protein>
<feature type="region of interest" description="Disordered" evidence="1">
    <location>
        <begin position="48"/>
        <end position="105"/>
    </location>
</feature>
<gene>
    <name evidence="2" type="ORF">SDC9_158165</name>
</gene>
<evidence type="ECO:0000313" key="2">
    <source>
        <dbReference type="EMBL" id="MPN10868.1"/>
    </source>
</evidence>
<proteinExistence type="predicted"/>
<organism evidence="2">
    <name type="scientific">bioreactor metagenome</name>
    <dbReference type="NCBI Taxonomy" id="1076179"/>
    <lineage>
        <taxon>unclassified sequences</taxon>
        <taxon>metagenomes</taxon>
        <taxon>ecological metagenomes</taxon>
    </lineage>
</organism>
<reference evidence="2" key="1">
    <citation type="submission" date="2019-08" db="EMBL/GenBank/DDBJ databases">
        <authorList>
            <person name="Kucharzyk K."/>
            <person name="Murdoch R.W."/>
            <person name="Higgins S."/>
            <person name="Loffler F."/>
        </authorList>
    </citation>
    <scope>NUCLEOTIDE SEQUENCE</scope>
</reference>
<evidence type="ECO:0000256" key="1">
    <source>
        <dbReference type="SAM" id="MobiDB-lite"/>
    </source>
</evidence>
<accession>A0A645F925</accession>
<dbReference type="EMBL" id="VSSQ01057054">
    <property type="protein sequence ID" value="MPN10868.1"/>
    <property type="molecule type" value="Genomic_DNA"/>
</dbReference>
<name>A0A645F925_9ZZZZ</name>